<feature type="compositionally biased region" description="Low complexity" evidence="2">
    <location>
        <begin position="1564"/>
        <end position="1581"/>
    </location>
</feature>
<feature type="region of interest" description="Disordered" evidence="2">
    <location>
        <begin position="1560"/>
        <end position="1581"/>
    </location>
</feature>
<dbReference type="PANTHER" id="PTHR23509:SF48">
    <property type="entry name" value="INTRACELLULAR PHOSPHOLIPASE A1"/>
    <property type="match status" value="1"/>
</dbReference>
<dbReference type="PANTHER" id="PTHR23509">
    <property type="entry name" value="PA-PL1 PHOSPHOLIPASE FAMILY"/>
    <property type="match status" value="1"/>
</dbReference>
<feature type="compositionally biased region" description="Polar residues" evidence="2">
    <location>
        <begin position="1"/>
        <end position="12"/>
    </location>
</feature>
<feature type="compositionally biased region" description="Polar residues" evidence="2">
    <location>
        <begin position="1177"/>
        <end position="1217"/>
    </location>
</feature>
<dbReference type="GO" id="GO:0004620">
    <property type="term" value="F:phospholipase activity"/>
    <property type="evidence" value="ECO:0007669"/>
    <property type="project" value="TreeGrafter"/>
</dbReference>
<comment type="similarity">
    <text evidence="1">Belongs to the PA-PLA1 family.</text>
</comment>
<evidence type="ECO:0000313" key="4">
    <source>
        <dbReference type="Proteomes" id="UP000694843"/>
    </source>
</evidence>
<feature type="compositionally biased region" description="Low complexity" evidence="2">
    <location>
        <begin position="1226"/>
        <end position="1236"/>
    </location>
</feature>
<feature type="region of interest" description="Disordered" evidence="2">
    <location>
        <begin position="1145"/>
        <end position="1236"/>
    </location>
</feature>
<accession>A0A8B7NLP5</accession>
<dbReference type="GO" id="GO:0046872">
    <property type="term" value="F:metal ion binding"/>
    <property type="evidence" value="ECO:0007669"/>
    <property type="project" value="InterPro"/>
</dbReference>
<evidence type="ECO:0000256" key="1">
    <source>
        <dbReference type="ARBA" id="ARBA00038464"/>
    </source>
</evidence>
<dbReference type="GO" id="GO:0005737">
    <property type="term" value="C:cytoplasm"/>
    <property type="evidence" value="ECO:0007669"/>
    <property type="project" value="TreeGrafter"/>
</dbReference>
<feature type="region of interest" description="Disordered" evidence="2">
    <location>
        <begin position="913"/>
        <end position="949"/>
    </location>
</feature>
<dbReference type="Proteomes" id="UP000694843">
    <property type="component" value="Unplaced"/>
</dbReference>
<feature type="compositionally biased region" description="Low complexity" evidence="2">
    <location>
        <begin position="1156"/>
        <end position="1176"/>
    </location>
</feature>
<sequence length="1581" mass="170934">MADSNSHSSKTPYSYGLADESGSLNNTPQHAIEVREYRVHSRSFSPTKENRSPRSRKSSSHSRPRVSSESRHYKSKSSLNHSNNADFHYLDSPLAESDDVRLESLSNRISNLKLQCRGILASSPYPEMDSYSAYYRDHLGMSTSLSPSSRFSTYDNDPHQLHVLSAARNPLSLPLHRTSHSFDKSLDYFHDLGDFDFHDELSLHSHDNRSEMVPSPAPSCASTIRMAGNQNHLPTSGNIAFVSHRDISSHTSLSSLQTTVVGSHESSINVKEKSLKSLALEESQIHLHPQVSSENTSSDTNLHNPSLFLFKKKEYQSSKPFKLEYDSKAANSQILGSKNFMSTVESRPNHDFSSCQIDSYDTKINSASSSLDNLLDPGPNSLGSFGSHILPYFKEFVEDLGPEEYRWFYKAETDKKWIPFIGYDSLRIEWKFRDLLQNGLASTQKIASSDISVENGSTGTNEADERPFDLGEDGTVTVRGGLYEVNVKIKKGQSIYWKGEVFAVCRGIWFYEGAWAPLDEELAEKLEEEHLTHFRGQPLNVPGVADSQKQAVHRLSVPGGSVEWFSASEVYLSLDATPARLMRSVGKKLGFQKTGYKVHRGYSLDACASDKLPDITHLVFVIHGIGQKMDTGRIIRNSTSLRDNVNTLKLRYLKEQTNAQAGSEILDQQTTVEFFPVEWRSQLTLDNGLIDSITPHKIINIRQMLNASFMDIMYYNSPQYREEIVTVLSSELNRLYSLFTERNPYFEANGGKVSVVSHSLGCVITYDIVTGWSPTPQLSTNFLQAMNGVLLSQQQRSTDSSNGVQMQSAVQQLLHQQLRHSQQPNLNFKIENFFCLGSPLAVFLALRWRKDTGAPPLLGRDCFKRILNIFHPSDPVAYRLEPLIVPAFASVAPVTLHCHSAADKLPYSQMPLEPAASAASSKDGSSDTKDVSSTPSSSQPTTPVKGGSSSWNLWGLMKGNKKSNEQGSSSTAPPSGSVSETVHFNASAMASSESCQLSQGQRIDHVLREGSMESSYLSALTSHTSYWSNYDVAHFLLTVLYPHLQTCSTSAVVSTVTSTTTTVSTTISGLGVGVPSFSGLTVSPVLMTDGLSATNLIESGPSVSSLPMSCNATSLSHLAGIASSGPGINIAPKMHGDSAFSVVSGTNTMPVKAPETAGSQTTTGSRTTTTTEGSPTRSHPSKNYSNLTGLSPGHSNFNQHSDVDSNLSGTSNITECGQTPGHRNVISASSLSGTGSSTSISATIAASLSPYRFNTTDGTSISMSNTLAVSHPETSLRYASGNKTIGVSTGSRFDSRSTASTEATSVLGWSTIDKPTLVSTSLSSAPSIRFLSLTSTDSSGANGNNNSYIPGTGITYSSMVANRDREEAMDIKSVYSANNGAEYPSSKQVDESSPSVLTMSGFNVPFTSTGASCTQTTFSAGGTDSRTNHFVNVMKNNDLAVNPGFGINNSRLSTSSVSMSVNNPGLNMSSSLSMASASIGTGNPDVSMNGFSGISSDGSSMLSNNFFAPGLQQGNFSVPIAGYLGPMANLREGDSISQGHFMSSSGDLIQQFMNESGLRMPNTSDGSSYYSMPPSGSYGGR</sequence>
<feature type="domain" description="DDHD" evidence="3">
    <location>
        <begin position="826"/>
        <end position="1042"/>
    </location>
</feature>
<evidence type="ECO:0000259" key="3">
    <source>
        <dbReference type="PROSITE" id="PS51043"/>
    </source>
</evidence>
<feature type="region of interest" description="Disordered" evidence="2">
    <location>
        <begin position="1"/>
        <end position="84"/>
    </location>
</feature>
<name>A0A8B7NLP5_HYAAZ</name>
<dbReference type="InterPro" id="IPR004177">
    <property type="entry name" value="DDHD_dom"/>
</dbReference>
<dbReference type="OrthoDB" id="69269at2759"/>
<evidence type="ECO:0000313" key="5">
    <source>
        <dbReference type="RefSeq" id="XP_018014593.2"/>
    </source>
</evidence>
<dbReference type="SMART" id="SM01127">
    <property type="entry name" value="DDHD"/>
    <property type="match status" value="1"/>
</dbReference>
<dbReference type="KEGG" id="hazt:108671547"/>
<reference evidence="5" key="1">
    <citation type="submission" date="2025-08" db="UniProtKB">
        <authorList>
            <consortium name="RefSeq"/>
        </authorList>
    </citation>
    <scope>IDENTIFICATION</scope>
    <source>
        <tissue evidence="5">Whole organism</tissue>
    </source>
</reference>
<dbReference type="InterPro" id="IPR058055">
    <property type="entry name" value="PA-PLA1"/>
</dbReference>
<dbReference type="PROSITE" id="PS51043">
    <property type="entry name" value="DDHD"/>
    <property type="match status" value="1"/>
</dbReference>
<proteinExistence type="inferred from homology"/>
<keyword evidence="4" id="KW-1185">Reference proteome</keyword>
<dbReference type="RefSeq" id="XP_018014593.2">
    <property type="nucleotide sequence ID" value="XM_018159104.2"/>
</dbReference>
<evidence type="ECO:0000256" key="2">
    <source>
        <dbReference type="SAM" id="MobiDB-lite"/>
    </source>
</evidence>
<organism evidence="4 5">
    <name type="scientific">Hyalella azteca</name>
    <name type="common">Amphipod</name>
    <dbReference type="NCBI Taxonomy" id="294128"/>
    <lineage>
        <taxon>Eukaryota</taxon>
        <taxon>Metazoa</taxon>
        <taxon>Ecdysozoa</taxon>
        <taxon>Arthropoda</taxon>
        <taxon>Crustacea</taxon>
        <taxon>Multicrustacea</taxon>
        <taxon>Malacostraca</taxon>
        <taxon>Eumalacostraca</taxon>
        <taxon>Peracarida</taxon>
        <taxon>Amphipoda</taxon>
        <taxon>Senticaudata</taxon>
        <taxon>Talitrida</taxon>
        <taxon>Talitroidea</taxon>
        <taxon>Hyalellidae</taxon>
        <taxon>Hyalella</taxon>
    </lineage>
</organism>
<protein>
    <submittedName>
        <fullName evidence="5">Uncharacterized protein LOC108671547</fullName>
    </submittedName>
</protein>
<feature type="compositionally biased region" description="Low complexity" evidence="2">
    <location>
        <begin position="931"/>
        <end position="945"/>
    </location>
</feature>
<gene>
    <name evidence="5" type="primary">LOC108671547</name>
</gene>
<dbReference type="Pfam" id="PF02862">
    <property type="entry name" value="DDHD"/>
    <property type="match status" value="1"/>
</dbReference>
<feature type="compositionally biased region" description="Basic residues" evidence="2">
    <location>
        <begin position="53"/>
        <end position="64"/>
    </location>
</feature>
<dbReference type="GeneID" id="108671547"/>